<feature type="transmembrane region" description="Helical" evidence="2">
    <location>
        <begin position="69"/>
        <end position="98"/>
    </location>
</feature>
<feature type="compositionally biased region" description="Basic and acidic residues" evidence="1">
    <location>
        <begin position="1"/>
        <end position="10"/>
    </location>
</feature>
<feature type="transmembrane region" description="Helical" evidence="2">
    <location>
        <begin position="150"/>
        <end position="170"/>
    </location>
</feature>
<protein>
    <recommendedName>
        <fullName evidence="5">Transmembrane protein 272-like</fullName>
    </recommendedName>
</protein>
<evidence type="ECO:0000256" key="2">
    <source>
        <dbReference type="SAM" id="Phobius"/>
    </source>
</evidence>
<keyword evidence="2" id="KW-0472">Membrane</keyword>
<feature type="transmembrane region" description="Helical" evidence="2">
    <location>
        <begin position="190"/>
        <end position="223"/>
    </location>
</feature>
<dbReference type="Proteomes" id="UP001163046">
    <property type="component" value="Unassembled WGS sequence"/>
</dbReference>
<evidence type="ECO:0000313" key="3">
    <source>
        <dbReference type="EMBL" id="KAJ7363288.1"/>
    </source>
</evidence>
<keyword evidence="4" id="KW-1185">Reference proteome</keyword>
<evidence type="ECO:0008006" key="5">
    <source>
        <dbReference type="Google" id="ProtNLM"/>
    </source>
</evidence>
<dbReference type="PANTHER" id="PTHR33444:SF2">
    <property type="entry name" value="MARVEL DOMAIN-CONTAINING PROTEIN"/>
    <property type="match status" value="1"/>
</dbReference>
<accession>A0A9W9YTJ0</accession>
<keyword evidence="2" id="KW-0812">Transmembrane</keyword>
<dbReference type="PANTHER" id="PTHR33444">
    <property type="entry name" value="SI:DKEY-19B23.12-RELATED"/>
    <property type="match status" value="1"/>
</dbReference>
<dbReference type="InterPro" id="IPR040350">
    <property type="entry name" value="TMEM272"/>
</dbReference>
<evidence type="ECO:0000256" key="1">
    <source>
        <dbReference type="SAM" id="MobiDB-lite"/>
    </source>
</evidence>
<gene>
    <name evidence="3" type="ORF">OS493_011571</name>
</gene>
<reference evidence="3" key="1">
    <citation type="submission" date="2023-01" db="EMBL/GenBank/DDBJ databases">
        <title>Genome assembly of the deep-sea coral Lophelia pertusa.</title>
        <authorList>
            <person name="Herrera S."/>
            <person name="Cordes E."/>
        </authorList>
    </citation>
    <scope>NUCLEOTIDE SEQUENCE</scope>
    <source>
        <strain evidence="3">USNM1676648</strain>
        <tissue evidence="3">Polyp</tissue>
    </source>
</reference>
<organism evidence="3 4">
    <name type="scientific">Desmophyllum pertusum</name>
    <dbReference type="NCBI Taxonomy" id="174260"/>
    <lineage>
        <taxon>Eukaryota</taxon>
        <taxon>Metazoa</taxon>
        <taxon>Cnidaria</taxon>
        <taxon>Anthozoa</taxon>
        <taxon>Hexacorallia</taxon>
        <taxon>Scleractinia</taxon>
        <taxon>Caryophylliina</taxon>
        <taxon>Caryophylliidae</taxon>
        <taxon>Desmophyllum</taxon>
    </lineage>
</organism>
<proteinExistence type="predicted"/>
<feature type="transmembrane region" description="Helical" evidence="2">
    <location>
        <begin position="110"/>
        <end position="129"/>
    </location>
</feature>
<feature type="region of interest" description="Disordered" evidence="1">
    <location>
        <begin position="1"/>
        <end position="37"/>
    </location>
</feature>
<dbReference type="EMBL" id="MU827306">
    <property type="protein sequence ID" value="KAJ7363288.1"/>
    <property type="molecule type" value="Genomic_DNA"/>
</dbReference>
<name>A0A9W9YTJ0_9CNID</name>
<dbReference type="OrthoDB" id="6157510at2759"/>
<keyword evidence="2" id="KW-1133">Transmembrane helix</keyword>
<sequence length="249" mass="27919">MVDTEKKSMEGEPVEPYGTAAPPTYGTDSGALPTYDEATGPPPSYQSLFGEIQGARENSSGTMDFMRKLVLLLAGTIGCTVLIGLFMALPIAMIVIGAQYKNQCPVEDKIPIYLIVAGAVGVFRNLIALCQRAKEGINQEEEEEKKKTHLESILDCFLFIWFICGNVWIYQNYQPIYDDPSSSDYCHKTLYLFAFWVTTCTYIFVGPCAVVFVVWVFVLQLLATIHKNLRRFPLDVRAKSAKIKLPKKY</sequence>
<comment type="caution">
    <text evidence="3">The sequence shown here is derived from an EMBL/GenBank/DDBJ whole genome shotgun (WGS) entry which is preliminary data.</text>
</comment>
<dbReference type="AlphaFoldDB" id="A0A9W9YTJ0"/>
<evidence type="ECO:0000313" key="4">
    <source>
        <dbReference type="Proteomes" id="UP001163046"/>
    </source>
</evidence>